<dbReference type="OMA" id="AFWFTIC"/>
<evidence type="ECO:0000256" key="2">
    <source>
        <dbReference type="ARBA" id="ARBA00022692"/>
    </source>
</evidence>
<feature type="domain" description="Major facilitator superfamily (MFS) profile" evidence="6">
    <location>
        <begin position="80"/>
        <end position="569"/>
    </location>
</feature>
<feature type="transmembrane region" description="Helical" evidence="5">
    <location>
        <begin position="115"/>
        <end position="138"/>
    </location>
</feature>
<keyword evidence="3 5" id="KW-1133">Transmembrane helix</keyword>
<feature type="transmembrane region" description="Helical" evidence="5">
    <location>
        <begin position="277"/>
        <end position="295"/>
    </location>
</feature>
<feature type="transmembrane region" description="Helical" evidence="5">
    <location>
        <begin position="347"/>
        <end position="369"/>
    </location>
</feature>
<dbReference type="PROSITE" id="PS50850">
    <property type="entry name" value="MFS"/>
    <property type="match status" value="1"/>
</dbReference>
<dbReference type="eggNOG" id="KOG0254">
    <property type="taxonomic scope" value="Eukaryota"/>
</dbReference>
<keyword evidence="2 5" id="KW-0812">Transmembrane</keyword>
<dbReference type="GO" id="GO:0005886">
    <property type="term" value="C:plasma membrane"/>
    <property type="evidence" value="ECO:0007669"/>
    <property type="project" value="TreeGrafter"/>
</dbReference>
<proteinExistence type="predicted"/>
<dbReference type="FunFam" id="1.20.1720.10:FF:000012">
    <property type="entry name" value="MFS toxin efflux pump (AflT)"/>
    <property type="match status" value="1"/>
</dbReference>
<dbReference type="PANTHER" id="PTHR23501:SF201">
    <property type="entry name" value="MFS AFLATOXIN EFFLUX PUMP"/>
    <property type="match status" value="1"/>
</dbReference>
<keyword evidence="4 5" id="KW-0472">Membrane</keyword>
<dbReference type="InterPro" id="IPR011701">
    <property type="entry name" value="MFS"/>
</dbReference>
<sequence>MGVHPEPCHRFPDLRSQWMFVGAGRQSELGQKSCPARDTYYTSLVMGEPECRSLDEESSGEKTVQQDDSQYPSAKKVIPIMVALYLVVFLIALDRTIIATAIPRITDQFHSIQDIGWYGSSYLLTGCSFMLLFGKFYSLYSPKWVYLTAIVIFEIGSAVCGAAPNSTAFIVGRAIAGLGSAGAFSGTVIIIVHTVPLRKRPAYTGLMGGMFGIASVAGPLLGGVFTDRVSWRWCFYINLPIGAVTLVIVTFLLRINIPRKSIEGLSLYEQFLKLDPLGTLCFMPSVICLLLALQWGGTTYPWSDGRIIGLFVVFGILLIAFIAIQIWRKEEATVPPRIFVQRSVLSAFWFTICLGSSMMTIIYYLPLWFQAIKGVSAVKSGIMNLPMILSLVIGVILSGGLVTAIGYYAPFMIACCILSSVGAGLLTTFMPDTGHAKWIGYQVIYGIGLGLGMQQGSVACQTVLSKADVPVGSSLIFFAQQLGGTVFIAVAQNIFTNKLTSGLRHIPGLDPAKLAQVGATTIHDLVKDPDTLRSVLEVYNHAVVNTYYIAVGMSCAAFLGALTIEWKSVKGKEKS</sequence>
<evidence type="ECO:0000256" key="4">
    <source>
        <dbReference type="ARBA" id="ARBA00023136"/>
    </source>
</evidence>
<feature type="transmembrane region" description="Helical" evidence="5">
    <location>
        <begin position="475"/>
        <end position="495"/>
    </location>
</feature>
<evidence type="ECO:0000313" key="7">
    <source>
        <dbReference type="EMBL" id="EEQ29930.1"/>
    </source>
</evidence>
<evidence type="ECO:0000256" key="1">
    <source>
        <dbReference type="ARBA" id="ARBA00004141"/>
    </source>
</evidence>
<dbReference type="Gene3D" id="1.20.1250.20">
    <property type="entry name" value="MFS general substrate transporter like domains"/>
    <property type="match status" value="2"/>
</dbReference>
<keyword evidence="8" id="KW-1185">Reference proteome</keyword>
<dbReference type="InterPro" id="IPR020846">
    <property type="entry name" value="MFS_dom"/>
</dbReference>
<organism evidence="7 8">
    <name type="scientific">Arthroderma otae (strain ATCC MYA-4605 / CBS 113480)</name>
    <name type="common">Microsporum canis</name>
    <dbReference type="NCBI Taxonomy" id="554155"/>
    <lineage>
        <taxon>Eukaryota</taxon>
        <taxon>Fungi</taxon>
        <taxon>Dikarya</taxon>
        <taxon>Ascomycota</taxon>
        <taxon>Pezizomycotina</taxon>
        <taxon>Eurotiomycetes</taxon>
        <taxon>Eurotiomycetidae</taxon>
        <taxon>Onygenales</taxon>
        <taxon>Arthrodermataceae</taxon>
        <taxon>Microsporum</taxon>
    </lineage>
</organism>
<dbReference type="GO" id="GO:0022857">
    <property type="term" value="F:transmembrane transporter activity"/>
    <property type="evidence" value="ECO:0007669"/>
    <property type="project" value="InterPro"/>
</dbReference>
<gene>
    <name evidence="7" type="ORF">MCYG_02749</name>
</gene>
<evidence type="ECO:0000256" key="3">
    <source>
        <dbReference type="ARBA" id="ARBA00022989"/>
    </source>
</evidence>
<dbReference type="RefSeq" id="XP_002849815.1">
    <property type="nucleotide sequence ID" value="XM_002849769.1"/>
</dbReference>
<reference evidence="8" key="1">
    <citation type="journal article" date="2012" name="MBio">
        <title>Comparative genome analysis of Trichophyton rubrum and related dermatophytes reveals candidate genes involved in infection.</title>
        <authorList>
            <person name="Martinez D.A."/>
            <person name="Oliver B.G."/>
            <person name="Graeser Y."/>
            <person name="Goldberg J.M."/>
            <person name="Li W."/>
            <person name="Martinez-Rossi N.M."/>
            <person name="Monod M."/>
            <person name="Shelest E."/>
            <person name="Barton R.C."/>
            <person name="Birch E."/>
            <person name="Brakhage A.A."/>
            <person name="Chen Z."/>
            <person name="Gurr S.J."/>
            <person name="Heiman D."/>
            <person name="Heitman J."/>
            <person name="Kosti I."/>
            <person name="Rossi A."/>
            <person name="Saif S."/>
            <person name="Samalova M."/>
            <person name="Saunders C.W."/>
            <person name="Shea T."/>
            <person name="Summerbell R.C."/>
            <person name="Xu J."/>
            <person name="Young S."/>
            <person name="Zeng Q."/>
            <person name="Birren B.W."/>
            <person name="Cuomo C.A."/>
            <person name="White T.C."/>
        </authorList>
    </citation>
    <scope>NUCLEOTIDE SEQUENCE [LARGE SCALE GENOMIC DNA]</scope>
    <source>
        <strain evidence="8">ATCC MYA-4605 / CBS 113480</strain>
    </source>
</reference>
<accession>C5FGP5</accession>
<evidence type="ECO:0000313" key="8">
    <source>
        <dbReference type="Proteomes" id="UP000002035"/>
    </source>
</evidence>
<dbReference type="CDD" id="cd17502">
    <property type="entry name" value="MFS_Azr1_MDR_like"/>
    <property type="match status" value="1"/>
</dbReference>
<comment type="subcellular location">
    <subcellularLocation>
        <location evidence="1">Membrane</location>
        <topology evidence="1">Multi-pass membrane protein</topology>
    </subcellularLocation>
</comment>
<dbReference type="EMBL" id="DS995702">
    <property type="protein sequence ID" value="EEQ29930.1"/>
    <property type="molecule type" value="Genomic_DNA"/>
</dbReference>
<feature type="transmembrane region" description="Helical" evidence="5">
    <location>
        <begin position="77"/>
        <end position="94"/>
    </location>
</feature>
<dbReference type="PANTHER" id="PTHR23501">
    <property type="entry name" value="MAJOR FACILITATOR SUPERFAMILY"/>
    <property type="match status" value="1"/>
</dbReference>
<dbReference type="VEuPathDB" id="FungiDB:MCYG_02749"/>
<dbReference type="Proteomes" id="UP000002035">
    <property type="component" value="Unassembled WGS sequence"/>
</dbReference>
<feature type="transmembrane region" description="Helical" evidence="5">
    <location>
        <begin position="407"/>
        <end position="429"/>
    </location>
</feature>
<dbReference type="OrthoDB" id="10021397at2759"/>
<dbReference type="InterPro" id="IPR036259">
    <property type="entry name" value="MFS_trans_sf"/>
</dbReference>
<dbReference type="SUPFAM" id="SSF103473">
    <property type="entry name" value="MFS general substrate transporter"/>
    <property type="match status" value="1"/>
</dbReference>
<feature type="transmembrane region" description="Helical" evidence="5">
    <location>
        <begin position="202"/>
        <end position="221"/>
    </location>
</feature>
<dbReference type="GeneID" id="9223027"/>
<evidence type="ECO:0000259" key="6">
    <source>
        <dbReference type="PROSITE" id="PS50850"/>
    </source>
</evidence>
<feature type="transmembrane region" description="Helical" evidence="5">
    <location>
        <begin position="381"/>
        <end position="401"/>
    </location>
</feature>
<dbReference type="Pfam" id="PF07690">
    <property type="entry name" value="MFS_1"/>
    <property type="match status" value="1"/>
</dbReference>
<name>C5FGP5_ARTOC</name>
<dbReference type="HOGENOM" id="CLU_000960_22_1_1"/>
<feature type="transmembrane region" description="Helical" evidence="5">
    <location>
        <begin position="144"/>
        <end position="163"/>
    </location>
</feature>
<feature type="transmembrane region" description="Helical" evidence="5">
    <location>
        <begin position="175"/>
        <end position="196"/>
    </location>
</feature>
<feature type="transmembrane region" description="Helical" evidence="5">
    <location>
        <begin position="546"/>
        <end position="564"/>
    </location>
</feature>
<evidence type="ECO:0000256" key="5">
    <source>
        <dbReference type="SAM" id="Phobius"/>
    </source>
</evidence>
<feature type="transmembrane region" description="Helical" evidence="5">
    <location>
        <begin position="307"/>
        <end position="327"/>
    </location>
</feature>
<dbReference type="AlphaFoldDB" id="C5FGP5"/>
<protein>
    <submittedName>
        <fullName evidence="7">Major facilitator superfamily transporter</fullName>
    </submittedName>
</protein>
<feature type="transmembrane region" description="Helical" evidence="5">
    <location>
        <begin position="233"/>
        <end position="257"/>
    </location>
</feature>
<dbReference type="FunFam" id="1.20.1250.20:FF:000196">
    <property type="entry name" value="MFS toxin efflux pump (AflT)"/>
    <property type="match status" value="1"/>
</dbReference>